<proteinExistence type="predicted"/>
<comment type="caution">
    <text evidence="1">The sequence shown here is derived from an EMBL/GenBank/DDBJ whole genome shotgun (WGS) entry which is preliminary data.</text>
</comment>
<evidence type="ECO:0000313" key="1">
    <source>
        <dbReference type="EMBL" id="GIM79699.1"/>
    </source>
</evidence>
<dbReference type="EMBL" id="BOQP01000039">
    <property type="protein sequence ID" value="GIM79699.1"/>
    <property type="molecule type" value="Genomic_DNA"/>
</dbReference>
<reference evidence="1" key="1">
    <citation type="submission" date="2021-03" db="EMBL/GenBank/DDBJ databases">
        <title>Whole genome shotgun sequence of Actinoplanes consettensis NBRC 14913.</title>
        <authorList>
            <person name="Komaki H."/>
            <person name="Tamura T."/>
        </authorList>
    </citation>
    <scope>NUCLEOTIDE SEQUENCE</scope>
    <source>
        <strain evidence="1">NBRC 14913</strain>
    </source>
</reference>
<dbReference type="AlphaFoldDB" id="A0A919SXV5"/>
<sequence>MLFVEIEGNHHRYTRSREQIIRCNQSIGARLIPQGWYWTGQSSRPYEIRSIFPGQVIFDGARAEQDHWIYHWIYLGRRITMGEVVHVGTIVTVEDDVLPMREFYAERASGFRMRNLKVVLRFPRSEEPKKVEACKWPGVVSSRGAEILPSVRTVNNDGTVDFVIVANSPKRRSRYGFRWE</sequence>
<organism evidence="1 2">
    <name type="scientific">Winogradskya consettensis</name>
    <dbReference type="NCBI Taxonomy" id="113560"/>
    <lineage>
        <taxon>Bacteria</taxon>
        <taxon>Bacillati</taxon>
        <taxon>Actinomycetota</taxon>
        <taxon>Actinomycetes</taxon>
        <taxon>Micromonosporales</taxon>
        <taxon>Micromonosporaceae</taxon>
        <taxon>Winogradskya</taxon>
    </lineage>
</organism>
<name>A0A919SXV5_9ACTN</name>
<accession>A0A919SXV5</accession>
<gene>
    <name evidence="1" type="ORF">Aco04nite_66890</name>
</gene>
<dbReference type="Proteomes" id="UP000680865">
    <property type="component" value="Unassembled WGS sequence"/>
</dbReference>
<evidence type="ECO:0000313" key="2">
    <source>
        <dbReference type="Proteomes" id="UP000680865"/>
    </source>
</evidence>
<protein>
    <submittedName>
        <fullName evidence="1">Uncharacterized protein</fullName>
    </submittedName>
</protein>
<keyword evidence="2" id="KW-1185">Reference proteome</keyword>